<organism evidence="1">
    <name type="scientific">Anguilla anguilla</name>
    <name type="common">European freshwater eel</name>
    <name type="synonym">Muraena anguilla</name>
    <dbReference type="NCBI Taxonomy" id="7936"/>
    <lineage>
        <taxon>Eukaryota</taxon>
        <taxon>Metazoa</taxon>
        <taxon>Chordata</taxon>
        <taxon>Craniata</taxon>
        <taxon>Vertebrata</taxon>
        <taxon>Euteleostomi</taxon>
        <taxon>Actinopterygii</taxon>
        <taxon>Neopterygii</taxon>
        <taxon>Teleostei</taxon>
        <taxon>Anguilliformes</taxon>
        <taxon>Anguillidae</taxon>
        <taxon>Anguilla</taxon>
    </lineage>
</organism>
<reference evidence="1" key="1">
    <citation type="submission" date="2014-11" db="EMBL/GenBank/DDBJ databases">
        <authorList>
            <person name="Amaro Gonzalez C."/>
        </authorList>
    </citation>
    <scope>NUCLEOTIDE SEQUENCE</scope>
</reference>
<proteinExistence type="predicted"/>
<evidence type="ECO:0000313" key="1">
    <source>
        <dbReference type="EMBL" id="JAH57480.1"/>
    </source>
</evidence>
<reference evidence="1" key="2">
    <citation type="journal article" date="2015" name="Fish Shellfish Immunol.">
        <title>Early steps in the European eel (Anguilla anguilla)-Vibrio vulnificus interaction in the gills: Role of the RtxA13 toxin.</title>
        <authorList>
            <person name="Callol A."/>
            <person name="Pajuelo D."/>
            <person name="Ebbesson L."/>
            <person name="Teles M."/>
            <person name="MacKenzie S."/>
            <person name="Amaro C."/>
        </authorList>
    </citation>
    <scope>NUCLEOTIDE SEQUENCE</scope>
</reference>
<dbReference type="EMBL" id="GBXM01059308">
    <property type="protein sequence ID" value="JAH49269.1"/>
    <property type="molecule type" value="Transcribed_RNA"/>
</dbReference>
<dbReference type="AlphaFoldDB" id="A0A0E9TX29"/>
<protein>
    <submittedName>
        <fullName evidence="1">Uncharacterized protein</fullName>
    </submittedName>
</protein>
<name>A0A0E9TX29_ANGAN</name>
<sequence>MLIFKMISGSSPLKHGKFCPAENVVEGEVAGWAKY</sequence>
<accession>A0A0E9TX29</accession>
<dbReference type="EMBL" id="GBXM01051097">
    <property type="protein sequence ID" value="JAH57480.1"/>
    <property type="molecule type" value="Transcribed_RNA"/>
</dbReference>